<proteinExistence type="predicted"/>
<evidence type="ECO:0000313" key="1">
    <source>
        <dbReference type="EMBL" id="KAI9910973.1"/>
    </source>
</evidence>
<comment type="caution">
    <text evidence="1">The sequence shown here is derived from an EMBL/GenBank/DDBJ whole genome shotgun (WGS) entry which is preliminary data.</text>
</comment>
<dbReference type="EMBL" id="CM047585">
    <property type="protein sequence ID" value="KAI9910973.1"/>
    <property type="molecule type" value="Genomic_DNA"/>
</dbReference>
<keyword evidence="2" id="KW-1185">Reference proteome</keyword>
<evidence type="ECO:0000313" key="2">
    <source>
        <dbReference type="Proteomes" id="UP001163321"/>
    </source>
</evidence>
<protein>
    <submittedName>
        <fullName evidence="1">Uncharacterized protein</fullName>
    </submittedName>
</protein>
<gene>
    <name evidence="1" type="ORF">PsorP6_010774</name>
</gene>
<organism evidence="1 2">
    <name type="scientific">Peronosclerospora sorghi</name>
    <dbReference type="NCBI Taxonomy" id="230839"/>
    <lineage>
        <taxon>Eukaryota</taxon>
        <taxon>Sar</taxon>
        <taxon>Stramenopiles</taxon>
        <taxon>Oomycota</taxon>
        <taxon>Peronosporomycetes</taxon>
        <taxon>Peronosporales</taxon>
        <taxon>Peronosporaceae</taxon>
        <taxon>Peronosclerospora</taxon>
    </lineage>
</organism>
<name>A0ACC0VWR6_9STRA</name>
<accession>A0ACC0VWR6</accession>
<sequence>MDRAKGNFAPNRALLIVFERQKVDDLELPGIDDTVALFPEQRVAIGTPEINTSRVSLVLVFDCLRKLANEAMVDDAMTGTCVREGLRCGALANVDWSSLNPIGTASGFEPTARPPQPECNPLDLGQSY</sequence>
<reference evidence="1 2" key="1">
    <citation type="journal article" date="2022" name="bioRxiv">
        <title>The genome of the oomycete Peronosclerospora sorghi, a cosmopolitan pathogen of maize and sorghum, is inflated with dispersed pseudogenes.</title>
        <authorList>
            <person name="Fletcher K."/>
            <person name="Martin F."/>
            <person name="Isakeit T."/>
            <person name="Cavanaugh K."/>
            <person name="Magill C."/>
            <person name="Michelmore R."/>
        </authorList>
    </citation>
    <scope>NUCLEOTIDE SEQUENCE [LARGE SCALE GENOMIC DNA]</scope>
    <source>
        <strain evidence="1">P6</strain>
    </source>
</reference>
<dbReference type="Proteomes" id="UP001163321">
    <property type="component" value="Chromosome 6"/>
</dbReference>